<proteinExistence type="predicted"/>
<feature type="compositionally biased region" description="Basic and acidic residues" evidence="1">
    <location>
        <begin position="62"/>
        <end position="73"/>
    </location>
</feature>
<dbReference type="EMBL" id="CP037423">
    <property type="protein sequence ID" value="QDV46270.1"/>
    <property type="molecule type" value="Genomic_DNA"/>
</dbReference>
<organism evidence="2 3">
    <name type="scientific">Stieleria neptunia</name>
    <dbReference type="NCBI Taxonomy" id="2527979"/>
    <lineage>
        <taxon>Bacteria</taxon>
        <taxon>Pseudomonadati</taxon>
        <taxon>Planctomycetota</taxon>
        <taxon>Planctomycetia</taxon>
        <taxon>Pirellulales</taxon>
        <taxon>Pirellulaceae</taxon>
        <taxon>Stieleria</taxon>
    </lineage>
</organism>
<dbReference type="AlphaFoldDB" id="A0A518HZK4"/>
<evidence type="ECO:0000256" key="1">
    <source>
        <dbReference type="SAM" id="MobiDB-lite"/>
    </source>
</evidence>
<dbReference type="KEGG" id="snep:Enr13x_61790"/>
<reference evidence="2 3" key="1">
    <citation type="submission" date="2019-03" db="EMBL/GenBank/DDBJ databases">
        <title>Deep-cultivation of Planctomycetes and their phenomic and genomic characterization uncovers novel biology.</title>
        <authorList>
            <person name="Wiegand S."/>
            <person name="Jogler M."/>
            <person name="Boedeker C."/>
            <person name="Pinto D."/>
            <person name="Vollmers J."/>
            <person name="Rivas-Marin E."/>
            <person name="Kohn T."/>
            <person name="Peeters S.H."/>
            <person name="Heuer A."/>
            <person name="Rast P."/>
            <person name="Oberbeckmann S."/>
            <person name="Bunk B."/>
            <person name="Jeske O."/>
            <person name="Meyerdierks A."/>
            <person name="Storesund J.E."/>
            <person name="Kallscheuer N."/>
            <person name="Luecker S."/>
            <person name="Lage O.M."/>
            <person name="Pohl T."/>
            <person name="Merkel B.J."/>
            <person name="Hornburger P."/>
            <person name="Mueller R.-W."/>
            <person name="Bruemmer F."/>
            <person name="Labrenz M."/>
            <person name="Spormann A.M."/>
            <person name="Op den Camp H."/>
            <person name="Overmann J."/>
            <person name="Amann R."/>
            <person name="Jetten M.S.M."/>
            <person name="Mascher T."/>
            <person name="Medema M.H."/>
            <person name="Devos D.P."/>
            <person name="Kaster A.-K."/>
            <person name="Ovreas L."/>
            <person name="Rohde M."/>
            <person name="Galperin M.Y."/>
            <person name="Jogler C."/>
        </authorList>
    </citation>
    <scope>NUCLEOTIDE SEQUENCE [LARGE SCALE GENOMIC DNA]</scope>
    <source>
        <strain evidence="2 3">Enr13</strain>
    </source>
</reference>
<feature type="region of interest" description="Disordered" evidence="1">
    <location>
        <begin position="25"/>
        <end position="73"/>
    </location>
</feature>
<protein>
    <submittedName>
        <fullName evidence="2">Uncharacterized protein</fullName>
    </submittedName>
</protein>
<dbReference type="Proteomes" id="UP000319004">
    <property type="component" value="Chromosome"/>
</dbReference>
<accession>A0A518HZK4</accession>
<gene>
    <name evidence="2" type="ORF">Enr13x_61790</name>
</gene>
<evidence type="ECO:0000313" key="2">
    <source>
        <dbReference type="EMBL" id="QDV46270.1"/>
    </source>
</evidence>
<evidence type="ECO:0000313" key="3">
    <source>
        <dbReference type="Proteomes" id="UP000319004"/>
    </source>
</evidence>
<name>A0A518HZK4_9BACT</name>
<keyword evidence="3" id="KW-1185">Reference proteome</keyword>
<sequence length="117" mass="12892">MVNVRMVPLPSWAVPDALAGGPRHDSVYRSARPGAGSVARSADRIEESRAGLPRGDGWFPDRVTDGQCGDRSDPSLDPLLMDRWLVDSSAEVINIRSPRFHPSALVWLLETTKGWKK</sequence>